<dbReference type="SUPFAM" id="SSF56219">
    <property type="entry name" value="DNase I-like"/>
    <property type="match status" value="1"/>
</dbReference>
<dbReference type="InterPro" id="IPR036691">
    <property type="entry name" value="Endo/exonu/phosph_ase_sf"/>
</dbReference>
<dbReference type="InParanoid" id="A0A1S3K0W3"/>
<dbReference type="GO" id="GO:0003824">
    <property type="term" value="F:catalytic activity"/>
    <property type="evidence" value="ECO:0007669"/>
    <property type="project" value="InterPro"/>
</dbReference>
<protein>
    <submittedName>
        <fullName evidence="3">Uncharacterized protein LOC106177719</fullName>
    </submittedName>
</protein>
<keyword evidence="2" id="KW-1185">Reference proteome</keyword>
<evidence type="ECO:0000259" key="1">
    <source>
        <dbReference type="Pfam" id="PF14529"/>
    </source>
</evidence>
<evidence type="ECO:0000313" key="3">
    <source>
        <dbReference type="RefSeq" id="XP_013416029.1"/>
    </source>
</evidence>
<organism evidence="2 3">
    <name type="scientific">Lingula anatina</name>
    <name type="common">Brachiopod</name>
    <name type="synonym">Lingula unguis</name>
    <dbReference type="NCBI Taxonomy" id="7574"/>
    <lineage>
        <taxon>Eukaryota</taxon>
        <taxon>Metazoa</taxon>
        <taxon>Spiralia</taxon>
        <taxon>Lophotrochozoa</taxon>
        <taxon>Brachiopoda</taxon>
        <taxon>Linguliformea</taxon>
        <taxon>Lingulata</taxon>
        <taxon>Lingulida</taxon>
        <taxon>Linguloidea</taxon>
        <taxon>Lingulidae</taxon>
        <taxon>Lingula</taxon>
    </lineage>
</organism>
<accession>A0A1S3K0W3</accession>
<reference evidence="3" key="1">
    <citation type="submission" date="2025-08" db="UniProtKB">
        <authorList>
            <consortium name="RefSeq"/>
        </authorList>
    </citation>
    <scope>IDENTIFICATION</scope>
    <source>
        <tissue evidence="3">Gonads</tissue>
    </source>
</reference>
<feature type="domain" description="Endonuclease/exonuclease/phosphatase" evidence="1">
    <location>
        <begin position="1"/>
        <end position="82"/>
    </location>
</feature>
<dbReference type="InterPro" id="IPR005135">
    <property type="entry name" value="Endo/exonuclease/phosphatase"/>
</dbReference>
<dbReference type="AlphaFoldDB" id="A0A1S3K0W3"/>
<gene>
    <name evidence="3" type="primary">LOC106177719</name>
</gene>
<dbReference type="RefSeq" id="XP_013416029.1">
    <property type="nucleotide sequence ID" value="XM_013560575.1"/>
</dbReference>
<dbReference type="Gene3D" id="3.60.10.10">
    <property type="entry name" value="Endonuclease/exonuclease/phosphatase"/>
    <property type="match status" value="1"/>
</dbReference>
<dbReference type="Pfam" id="PF14529">
    <property type="entry name" value="Exo_endo_phos_2"/>
    <property type="match status" value="1"/>
</dbReference>
<dbReference type="OrthoDB" id="6144579at2759"/>
<dbReference type="GeneID" id="106177719"/>
<name>A0A1S3K0W3_LINAN</name>
<proteinExistence type="predicted"/>
<evidence type="ECO:0000313" key="2">
    <source>
        <dbReference type="Proteomes" id="UP000085678"/>
    </source>
</evidence>
<dbReference type="KEGG" id="lak:106177719"/>
<sequence length="375" mass="42441">MGDLNSKHRYFGCKKFNENGHILFDISEDLELTILNDMNETTHMSPLGSTDILDMAFATQPTLSKISECYVGEDVGSDHLPLHVKLTSNINIATETEILKRCIRKLNTVAFDNAINYNLNVAPISTNIHNIDQACDNVTDTLSKALDLACPKTRVRENVWRVSNETLKLIKLERKLRRLSQKKEGSFYKVMYNYMTKRVKSAIIQEKQASWENATSSLNSQKMDKNFWQTFKSLTGTGRTKKSGREKQVLKEDGSLTTNNDEKAKAFATTLGKIHNTHEGNIFDDNFKKCVENYVNKNSTLFNPLPHPTIESGDEHESVSPISVEEIETNLKQTKNTAPGEDEITNAIIKMTPLNRLEYKFVGVADREVTKSEVL</sequence>
<dbReference type="Proteomes" id="UP000085678">
    <property type="component" value="Unplaced"/>
</dbReference>